<feature type="compositionally biased region" description="Polar residues" evidence="6">
    <location>
        <begin position="142"/>
        <end position="151"/>
    </location>
</feature>
<organism evidence="8">
    <name type="scientific">Attheya septentrionalis</name>
    <dbReference type="NCBI Taxonomy" id="420275"/>
    <lineage>
        <taxon>Eukaryota</taxon>
        <taxon>Sar</taxon>
        <taxon>Stramenopiles</taxon>
        <taxon>Ochrophyta</taxon>
        <taxon>Bacillariophyta</taxon>
        <taxon>Coscinodiscophyceae</taxon>
        <taxon>Chaetocerotophycidae</taxon>
        <taxon>Chaetocerotales</taxon>
        <taxon>Attheyaceae</taxon>
        <taxon>Attheya</taxon>
    </lineage>
</organism>
<dbReference type="InterPro" id="IPR046357">
    <property type="entry name" value="PPIase_dom_sf"/>
</dbReference>
<feature type="region of interest" description="Disordered" evidence="6">
    <location>
        <begin position="1"/>
        <end position="22"/>
    </location>
</feature>
<protein>
    <recommendedName>
        <fullName evidence="2 5">peptidylprolyl isomerase</fullName>
        <ecNumber evidence="2 5">5.2.1.8</ecNumber>
    </recommendedName>
</protein>
<keyword evidence="4 5" id="KW-0413">Isomerase</keyword>
<dbReference type="EMBL" id="HBHQ01013551">
    <property type="protein sequence ID" value="CAD9817173.1"/>
    <property type="molecule type" value="Transcribed_RNA"/>
</dbReference>
<accession>A0A7S2UEH6</accession>
<dbReference type="PROSITE" id="PS50059">
    <property type="entry name" value="FKBP_PPIASE"/>
    <property type="match status" value="1"/>
</dbReference>
<dbReference type="AlphaFoldDB" id="A0A7S2UEH6"/>
<evidence type="ECO:0000256" key="6">
    <source>
        <dbReference type="SAM" id="MobiDB-lite"/>
    </source>
</evidence>
<keyword evidence="3 5" id="KW-0697">Rotamase</keyword>
<dbReference type="SUPFAM" id="SSF54534">
    <property type="entry name" value="FKBP-like"/>
    <property type="match status" value="1"/>
</dbReference>
<feature type="region of interest" description="Disordered" evidence="6">
    <location>
        <begin position="142"/>
        <end position="165"/>
    </location>
</feature>
<dbReference type="EC" id="5.2.1.8" evidence="2 5"/>
<dbReference type="Pfam" id="PF00254">
    <property type="entry name" value="FKBP_C"/>
    <property type="match status" value="1"/>
</dbReference>
<evidence type="ECO:0000313" key="8">
    <source>
        <dbReference type="EMBL" id="CAD9817173.1"/>
    </source>
</evidence>
<dbReference type="Gene3D" id="3.10.50.40">
    <property type="match status" value="1"/>
</dbReference>
<evidence type="ECO:0000256" key="3">
    <source>
        <dbReference type="ARBA" id="ARBA00023110"/>
    </source>
</evidence>
<dbReference type="GO" id="GO:0003755">
    <property type="term" value="F:peptidyl-prolyl cis-trans isomerase activity"/>
    <property type="evidence" value="ECO:0007669"/>
    <property type="project" value="UniProtKB-KW"/>
</dbReference>
<gene>
    <name evidence="8" type="ORF">ASEP1449_LOCUS9005</name>
</gene>
<name>A0A7S2UEH6_9STRA</name>
<proteinExistence type="predicted"/>
<feature type="compositionally biased region" description="Acidic residues" evidence="6">
    <location>
        <begin position="1"/>
        <end position="16"/>
    </location>
</feature>
<dbReference type="PANTHER" id="PTHR43811">
    <property type="entry name" value="FKBP-TYPE PEPTIDYL-PROLYL CIS-TRANS ISOMERASE FKPA"/>
    <property type="match status" value="1"/>
</dbReference>
<evidence type="ECO:0000256" key="4">
    <source>
        <dbReference type="ARBA" id="ARBA00023235"/>
    </source>
</evidence>
<dbReference type="InterPro" id="IPR001179">
    <property type="entry name" value="PPIase_FKBP_dom"/>
</dbReference>
<sequence>MDDDKDEDQEEEEEVEYTSTYRTDRPLTFTITESADEDAAHDKRNMVLQGMKEGVKLMNLGELARLCIPPELGYGDQPCTHTQLFARTIPPNSTLVLEVELLQIYRNGWWYKKTKRNTHTAHQSEPRQRHVVHKKLKRNMHTANDNNQSEPQRSHQRFVTRCTIS</sequence>
<evidence type="ECO:0000256" key="1">
    <source>
        <dbReference type="ARBA" id="ARBA00000971"/>
    </source>
</evidence>
<reference evidence="8" key="1">
    <citation type="submission" date="2021-01" db="EMBL/GenBank/DDBJ databases">
        <authorList>
            <person name="Corre E."/>
            <person name="Pelletier E."/>
            <person name="Niang G."/>
            <person name="Scheremetjew M."/>
            <person name="Finn R."/>
            <person name="Kale V."/>
            <person name="Holt S."/>
            <person name="Cochrane G."/>
            <person name="Meng A."/>
            <person name="Brown T."/>
            <person name="Cohen L."/>
        </authorList>
    </citation>
    <scope>NUCLEOTIDE SEQUENCE</scope>
    <source>
        <strain evidence="8">CCMP2084</strain>
    </source>
</reference>
<feature type="domain" description="PPIase FKBP-type" evidence="7">
    <location>
        <begin position="1"/>
        <end position="105"/>
    </location>
</feature>
<evidence type="ECO:0000256" key="5">
    <source>
        <dbReference type="PROSITE-ProRule" id="PRU00277"/>
    </source>
</evidence>
<evidence type="ECO:0000259" key="7">
    <source>
        <dbReference type="PROSITE" id="PS50059"/>
    </source>
</evidence>
<evidence type="ECO:0000256" key="2">
    <source>
        <dbReference type="ARBA" id="ARBA00013194"/>
    </source>
</evidence>
<dbReference type="PANTHER" id="PTHR43811:SF19">
    <property type="entry name" value="39 KDA FK506-BINDING NUCLEAR PROTEIN"/>
    <property type="match status" value="1"/>
</dbReference>
<comment type="catalytic activity">
    <reaction evidence="1 5">
        <text>[protein]-peptidylproline (omega=180) = [protein]-peptidylproline (omega=0)</text>
        <dbReference type="Rhea" id="RHEA:16237"/>
        <dbReference type="Rhea" id="RHEA-COMP:10747"/>
        <dbReference type="Rhea" id="RHEA-COMP:10748"/>
        <dbReference type="ChEBI" id="CHEBI:83833"/>
        <dbReference type="ChEBI" id="CHEBI:83834"/>
        <dbReference type="EC" id="5.2.1.8"/>
    </reaction>
</comment>